<evidence type="ECO:0000256" key="1">
    <source>
        <dbReference type="SAM" id="MobiDB-lite"/>
    </source>
</evidence>
<dbReference type="VEuPathDB" id="PlasmoDB:PVPCR_0800090"/>
<keyword evidence="2" id="KW-0472">Membrane</keyword>
<dbReference type="VEuPathDB" id="PlasmoDB:PVSEL_0101910"/>
<reference evidence="3 4" key="1">
    <citation type="submission" date="2020-08" db="EMBL/GenBank/DDBJ databases">
        <authorList>
            <person name="Ramaprasad A."/>
        </authorList>
    </citation>
    <scope>NUCLEOTIDE SEQUENCE [LARGE SCALE GENOMIC DNA]</scope>
</reference>
<protein>
    <submittedName>
        <fullName evidence="3">PIR protein CIR protein</fullName>
    </submittedName>
</protein>
<dbReference type="Proteomes" id="UP000515697">
    <property type="component" value="Chromosome PVSEL_01"/>
</dbReference>
<dbReference type="Pfam" id="PF06022">
    <property type="entry name" value="Cir_Bir_Yir"/>
    <property type="match status" value="1"/>
</dbReference>
<accession>A0A6V7SB70</accession>
<dbReference type="VEuPathDB" id="PlasmoDB:PVBDA_1406900"/>
<gene>
    <name evidence="3" type="ORF">PVSEL_0101910</name>
</gene>
<feature type="compositionally biased region" description="Low complexity" evidence="1">
    <location>
        <begin position="491"/>
        <end position="505"/>
    </location>
</feature>
<feature type="compositionally biased region" description="Gly residues" evidence="1">
    <location>
        <begin position="360"/>
        <end position="405"/>
    </location>
</feature>
<evidence type="ECO:0000256" key="2">
    <source>
        <dbReference type="SAM" id="Phobius"/>
    </source>
</evidence>
<keyword evidence="2" id="KW-0812">Transmembrane</keyword>
<sequence>MDDKTCNFLSEVDEYFSRGSVNERKFNNSKKYHSYCPYENTSKKNKCTNDYERINALGSYLFKEIMKIDKNFKGSDSDKRHIDVFMIWLGDKLFKIENDYKSTLEESYKKNLEKYVGNVKYWETINKKLYKDATIKKMSEFYNLLSQICKLINEYNTYIQNPKKHNRSRLGNYSAQCISYYRAIISSSNECRPYLRLLDNLKMIYENFRMQKMDIYSTLNSKEKGLLLNRVKFLTTFNDENKLFVTVTENLSFGDKECIGVKSKDEKIGEQIASKKSQDLGKSKNPARGTQAQVPGNAQRGNIGSTKRPAKPAPAKPVAVKPSLQSSPSEKDTKLKTPQAGKTHQSGPGDKVNGADDGKGGSGGGAGGGKGDTGSGAGGGKGDTGSGAGGGKGDAGSGVNGGGIVQGDQGKSSGGAGSGPGDHVDKGSQTNHSGDPSHGNQVPAQPAPASPGAGTTPSPVQPPPESQPQPQQKPADSLPTSLPTVPPTGSPPAIQQPDSSLQPSDPQKPDPPPQPSTADPAAPAQDGRSSQTSQTGGSSNQNEQNDSSNSKGGTGGTKDNKGDPNDGSKGPGDGSSDPASSISGGSFDWESSIFEFILKGKEYYDKTSEFIKDNQKKFKDAAEKISNAYNDTVENLKSAYNASSDYLNKFISDVTSQLNQVDPPKSGDNQTGPGNPSGGGNPTNQLPPSQPSTSKDSPSKDPPPNPPLNPAPGSSKGSSQQSQSLLQLQPITQQPTQTSSSKQIVGQLVKSLSSDLILKKPWNIFPTTWNGSGDCKPEIKFMNTTLICCTSEQCSLTGIPVTLVLIPIILLIAYKYLSFGSSQKSEKKNMNRVINFHDGNRKTKIIISSNDKKKKLKPVINSVGGKKGPLLNIYKLIRADPMPFINLFFLLIFFVYKRKRDTIE</sequence>
<feature type="compositionally biased region" description="Low complexity" evidence="1">
    <location>
        <begin position="516"/>
        <end position="551"/>
    </location>
</feature>
<name>A0A6V7SB70_PLAVN</name>
<feature type="compositionally biased region" description="Polar residues" evidence="1">
    <location>
        <begin position="288"/>
        <end position="305"/>
    </location>
</feature>
<dbReference type="AlphaFoldDB" id="A0A6V7SB70"/>
<dbReference type="VEuPathDB" id="PlasmoDB:PVBDA_1200180"/>
<feature type="region of interest" description="Disordered" evidence="1">
    <location>
        <begin position="658"/>
        <end position="743"/>
    </location>
</feature>
<dbReference type="VEuPathDB" id="PlasmoDB:PVLDE_0100150"/>
<dbReference type="InterPro" id="IPR006477">
    <property type="entry name" value="Yir_bir_cir"/>
</dbReference>
<feature type="compositionally biased region" description="Low complexity" evidence="1">
    <location>
        <begin position="711"/>
        <end position="743"/>
    </location>
</feature>
<dbReference type="VEuPathDB" id="PlasmoDB:PVLDE_0100100"/>
<evidence type="ECO:0000313" key="4">
    <source>
        <dbReference type="Proteomes" id="UP000515697"/>
    </source>
</evidence>
<feature type="region of interest" description="Disordered" evidence="1">
    <location>
        <begin position="274"/>
        <end position="588"/>
    </location>
</feature>
<feature type="compositionally biased region" description="Low complexity" evidence="1">
    <location>
        <begin position="468"/>
        <end position="483"/>
    </location>
</feature>
<evidence type="ECO:0000313" key="3">
    <source>
        <dbReference type="EMBL" id="CAD2095780.1"/>
    </source>
</evidence>
<keyword evidence="2" id="KW-1133">Transmembrane helix</keyword>
<dbReference type="EMBL" id="LR865422">
    <property type="protein sequence ID" value="CAD2095780.1"/>
    <property type="molecule type" value="Genomic_DNA"/>
</dbReference>
<organism evidence="3 4">
    <name type="scientific">Plasmodium vinckei</name>
    <dbReference type="NCBI Taxonomy" id="5860"/>
    <lineage>
        <taxon>Eukaryota</taxon>
        <taxon>Sar</taxon>
        <taxon>Alveolata</taxon>
        <taxon>Apicomplexa</taxon>
        <taxon>Aconoidasida</taxon>
        <taxon>Haemosporida</taxon>
        <taxon>Plasmodiidae</taxon>
        <taxon>Plasmodium</taxon>
        <taxon>Plasmodium (Vinckeia)</taxon>
    </lineage>
</organism>
<dbReference type="VEuPathDB" id="PlasmoDB:PVVCY_0101560"/>
<dbReference type="VEuPathDB" id="PlasmoDB:PVVCY_0803490"/>
<feature type="compositionally biased region" description="Polar residues" evidence="1">
    <location>
        <begin position="427"/>
        <end position="442"/>
    </location>
</feature>
<feature type="transmembrane region" description="Helical" evidence="2">
    <location>
        <begin position="876"/>
        <end position="896"/>
    </location>
</feature>
<proteinExistence type="predicted"/>
<dbReference type="VEuPathDB" id="PlasmoDB:PVBDA_0400030"/>
<feature type="compositionally biased region" description="Low complexity" evidence="1">
    <location>
        <begin position="574"/>
        <end position="586"/>
    </location>
</feature>
<feature type="compositionally biased region" description="Pro residues" evidence="1">
    <location>
        <begin position="700"/>
        <end position="710"/>
    </location>
</feature>